<evidence type="ECO:0000313" key="2">
    <source>
        <dbReference type="Proteomes" id="UP000192247"/>
    </source>
</evidence>
<dbReference type="Proteomes" id="UP000192247">
    <property type="component" value="Unassembled WGS sequence"/>
</dbReference>
<evidence type="ECO:0000313" key="1">
    <source>
        <dbReference type="EMBL" id="OQR67586.1"/>
    </source>
</evidence>
<reference evidence="1 2" key="1">
    <citation type="journal article" date="2017" name="Gigascience">
        <title>Draft genome of the honey bee ectoparasitic mite, Tropilaelaps mercedesae, is shaped by the parasitic life history.</title>
        <authorList>
            <person name="Dong X."/>
            <person name="Armstrong S.D."/>
            <person name="Xia D."/>
            <person name="Makepeace B.L."/>
            <person name="Darby A.C."/>
            <person name="Kadowaki T."/>
        </authorList>
    </citation>
    <scope>NUCLEOTIDE SEQUENCE [LARGE SCALE GENOMIC DNA]</scope>
    <source>
        <strain evidence="1">Wuxi-XJTLU</strain>
    </source>
</reference>
<protein>
    <submittedName>
        <fullName evidence="1">Uncharacterized protein</fullName>
    </submittedName>
</protein>
<dbReference type="AlphaFoldDB" id="A0A1V9X2G7"/>
<sequence>MCKQLPAICRHFFVGPNIFSRAGKLTKISKFCNYLLSNRVHTKSVTKVNDRIVHVLPLVIENFPCHRHTARHNLMKTRSMKSIFETLLSLRFNFLL</sequence>
<dbReference type="InParanoid" id="A0A1V9X2G7"/>
<dbReference type="EMBL" id="MNPL01028282">
    <property type="protein sequence ID" value="OQR67586.1"/>
    <property type="molecule type" value="Genomic_DNA"/>
</dbReference>
<comment type="caution">
    <text evidence="1">The sequence shown here is derived from an EMBL/GenBank/DDBJ whole genome shotgun (WGS) entry which is preliminary data.</text>
</comment>
<name>A0A1V9X2G7_9ACAR</name>
<proteinExistence type="predicted"/>
<accession>A0A1V9X2G7</accession>
<organism evidence="1 2">
    <name type="scientific">Tropilaelaps mercedesae</name>
    <dbReference type="NCBI Taxonomy" id="418985"/>
    <lineage>
        <taxon>Eukaryota</taxon>
        <taxon>Metazoa</taxon>
        <taxon>Ecdysozoa</taxon>
        <taxon>Arthropoda</taxon>
        <taxon>Chelicerata</taxon>
        <taxon>Arachnida</taxon>
        <taxon>Acari</taxon>
        <taxon>Parasitiformes</taxon>
        <taxon>Mesostigmata</taxon>
        <taxon>Gamasina</taxon>
        <taxon>Dermanyssoidea</taxon>
        <taxon>Laelapidae</taxon>
        <taxon>Tropilaelaps</taxon>
    </lineage>
</organism>
<gene>
    <name evidence="1" type="ORF">BIW11_13433</name>
</gene>
<keyword evidence="2" id="KW-1185">Reference proteome</keyword>